<feature type="region of interest" description="Disordered" evidence="1">
    <location>
        <begin position="617"/>
        <end position="691"/>
    </location>
</feature>
<feature type="region of interest" description="Disordered" evidence="1">
    <location>
        <begin position="737"/>
        <end position="766"/>
    </location>
</feature>
<feature type="compositionally biased region" description="Low complexity" evidence="1">
    <location>
        <begin position="630"/>
        <end position="641"/>
    </location>
</feature>
<feature type="compositionally biased region" description="Polar residues" evidence="1">
    <location>
        <begin position="557"/>
        <end position="569"/>
    </location>
</feature>
<feature type="region of interest" description="Disordered" evidence="1">
    <location>
        <begin position="204"/>
        <end position="291"/>
    </location>
</feature>
<dbReference type="EMBL" id="FCQH01000016">
    <property type="protein sequence ID" value="CVL05487.1"/>
    <property type="molecule type" value="Genomic_DNA"/>
</dbReference>
<evidence type="ECO:0000313" key="3">
    <source>
        <dbReference type="Proteomes" id="UP000184255"/>
    </source>
</evidence>
<proteinExistence type="predicted"/>
<evidence type="ECO:0000313" key="2">
    <source>
        <dbReference type="EMBL" id="CVL05487.1"/>
    </source>
</evidence>
<keyword evidence="3" id="KW-1185">Reference proteome</keyword>
<dbReference type="AlphaFoldDB" id="A0A1L7UCS4"/>
<dbReference type="GeneID" id="65089961"/>
<dbReference type="VEuPathDB" id="FungiDB:FMAN_10708"/>
<dbReference type="RefSeq" id="XP_041689344.1">
    <property type="nucleotide sequence ID" value="XM_041823799.1"/>
</dbReference>
<feature type="region of interest" description="Disordered" evidence="1">
    <location>
        <begin position="1032"/>
        <end position="1060"/>
    </location>
</feature>
<gene>
    <name evidence="2" type="ORF">FMAN_10708</name>
</gene>
<protein>
    <submittedName>
        <fullName evidence="2">Uncharacterized protein</fullName>
    </submittedName>
</protein>
<reference evidence="3" key="1">
    <citation type="journal article" date="2016" name="Genome Biol. Evol.">
        <title>Comparative 'omics' of the Fusarium fujikuroi species complex highlights differences in genetic potential and metabolite synthesis.</title>
        <authorList>
            <person name="Niehaus E.-M."/>
            <person name="Muensterkoetter M."/>
            <person name="Proctor R.H."/>
            <person name="Brown D.W."/>
            <person name="Sharon A."/>
            <person name="Idan Y."/>
            <person name="Oren-Young L."/>
            <person name="Sieber C.M."/>
            <person name="Novak O."/>
            <person name="Pencik A."/>
            <person name="Tarkowska D."/>
            <person name="Hromadova K."/>
            <person name="Freeman S."/>
            <person name="Maymon M."/>
            <person name="Elazar M."/>
            <person name="Youssef S.A."/>
            <person name="El-Shabrawy E.S.M."/>
            <person name="Shalaby A.B.A."/>
            <person name="Houterman P."/>
            <person name="Brock N.L."/>
            <person name="Burkhardt I."/>
            <person name="Tsavkelova E.A."/>
            <person name="Dickschat J.S."/>
            <person name="Galuszka P."/>
            <person name="Gueldener U."/>
            <person name="Tudzynski B."/>
        </authorList>
    </citation>
    <scope>NUCLEOTIDE SEQUENCE [LARGE SCALE GENOMIC DNA]</scope>
    <source>
        <strain evidence="3">MRC7560</strain>
    </source>
</reference>
<feature type="compositionally biased region" description="Polar residues" evidence="1">
    <location>
        <begin position="655"/>
        <end position="674"/>
    </location>
</feature>
<evidence type="ECO:0000256" key="1">
    <source>
        <dbReference type="SAM" id="MobiDB-lite"/>
    </source>
</evidence>
<feature type="compositionally biased region" description="Polar residues" evidence="1">
    <location>
        <begin position="518"/>
        <end position="533"/>
    </location>
</feature>
<name>A0A1L7UCS4_FUSMA</name>
<feature type="compositionally biased region" description="Polar residues" evidence="1">
    <location>
        <begin position="743"/>
        <end position="758"/>
    </location>
</feature>
<sequence>MPLPRILRLQDDKWENPEDSIGTFIGYLSGGRYRCWEAAGPARQAFRELSPDIKDFLETSSIPPTDIVSWSMYMIGHNERNAAPKVLICSTDAKARKKIRQLIRDSRIMEKYPGIGLGDVSALPDRPVIRELSREAIEALLPFGCDVEGAVLADTPEPALGKRIFVVNPHDFSLRPAMTGPIILRGGKCYQLTVAHVFRQTRELDHSSGQQMAEDDCDFDGMSDTGRDEESQYDEITSKGSATPGEIDSDKASFEASLDAFSGEKHSSSRSESPSSDHLDTGHDLRPSVEYLEDNPGFGEFDVSQLQFFGRLAFSSLTGSNPSLDYALIETSKMPDNAERSSMITGSLVSNVGEIEADDTSIVAATSPHCLVEGRLTATPSYVRLSGQHTFQEVYPIRLGKPLQDGDCGTAVFGKDDNRFYGHIVAGGPGTSIAFLIPAGEISRDVQARIGFGPIWMPQQQHSKYHSQRSAELSPDTKNFGVTPIRNLGIWDQEKTQNDRRLESIEFQQQLQQWLQKKPNSQPSQNTFINSQPLIKHKSRTNDLIDHVDDVLGAMSEPSSVQTSDSSIPTALHTRSHPTSNNLLSIDERLLRPRVVLPSLYPTLTVPDRKIIYLGDKKHDKGNSANPLPSQDSSTISAASSGPQTRSQHRGPTASPGQQFSWSRAGTDASSASDKQPKRQNSHTIDDMEHGLPKRLRVIHQSLALPHTFPAPFEPFQPATGLSPEAAVNATQGIERRARDAPTSPSHGDIVSSSTQRDGPSGSFARRSVLPGDFEGATETCFFWLFDSKRLSSVERRTCLGRKDEISHIITHAVDHHGLIRGRDPQYTARKYLASCQSHDPFVKAKGNYCEKCRSLHEWDDSDFADLTHHGVVICLRCWRKFDKKRMKEHIAGPLCDYNAEQPKAKKLWILYTAFCSETQLPSKPPKDTAPRRSGYLRSPLIIRKRPRLGKRPRQIGQDRTAASVDNLDTKRSSPDTKPLLPRLEPGSSLLPPAAEESTELLYSPKLDASMRFWDEVGDSFVDIGHWDYIGSNPDTQTRTDEADPPTTQLTDRQQELEPKGEISQLLSAALEKDLGYRSADKESV</sequence>
<feature type="compositionally biased region" description="Basic and acidic residues" evidence="1">
    <location>
        <begin position="262"/>
        <end position="287"/>
    </location>
</feature>
<feature type="region of interest" description="Disordered" evidence="1">
    <location>
        <begin position="556"/>
        <end position="580"/>
    </location>
</feature>
<feature type="region of interest" description="Disordered" evidence="1">
    <location>
        <begin position="948"/>
        <end position="996"/>
    </location>
</feature>
<comment type="caution">
    <text evidence="2">The sequence shown here is derived from an EMBL/GenBank/DDBJ whole genome shotgun (WGS) entry which is preliminary data.</text>
</comment>
<accession>A0A1L7UCS4</accession>
<dbReference type="Proteomes" id="UP000184255">
    <property type="component" value="Unassembled WGS sequence"/>
</dbReference>
<organism evidence="2 3">
    <name type="scientific">Fusarium mangiferae</name>
    <name type="common">Mango malformation disease fungus</name>
    <dbReference type="NCBI Taxonomy" id="192010"/>
    <lineage>
        <taxon>Eukaryota</taxon>
        <taxon>Fungi</taxon>
        <taxon>Dikarya</taxon>
        <taxon>Ascomycota</taxon>
        <taxon>Pezizomycotina</taxon>
        <taxon>Sordariomycetes</taxon>
        <taxon>Hypocreomycetidae</taxon>
        <taxon>Hypocreales</taxon>
        <taxon>Nectriaceae</taxon>
        <taxon>Fusarium</taxon>
        <taxon>Fusarium fujikuroi species complex</taxon>
    </lineage>
</organism>
<feature type="region of interest" description="Disordered" evidence="1">
    <location>
        <begin position="516"/>
        <end position="535"/>
    </location>
</feature>